<dbReference type="GO" id="GO:0003964">
    <property type="term" value="F:RNA-directed DNA polymerase activity"/>
    <property type="evidence" value="ECO:0007669"/>
    <property type="project" value="UniProtKB-KW"/>
</dbReference>
<keyword evidence="10" id="KW-0175">Coiled coil</keyword>
<sequence length="515" mass="57822">MAEGLTRQQLYDRIRASSKEELILEEMTRLGFWANNTSQPSPSESLIRQEGVLRRELDELIKEKQKYRNKEKMLQDMRKERMAKAKLKRAETKKRREEERKARAIAWAAEKNQSIVYLGEDVSAGLNKVVSNTEQLAKFGLPVWHDAVALANAMGVTLGKLRYLSFNRKVGHHTHYQRFQIPKKSGGTRVISAPMPQLKAAQHWILENILYKIKNSEAAHGFVPGKSIVTNAAPHVGQDIVINIDLRDFFPSIAYKRVKGLFCKLGYSEQVATILGLICTEPEVEEITLDNRKYYVAATARHLPQGAPTSPAITNLICYKLDKRFEGLSAKYGYAYTRYADDMTFSAKGAAADKAGQLLWAIKLVVKEEGFTIHPDKLKVMRKGDKREVTGIVVNDKLSLDRVTLRKFRALLHQISTTGLSNKSWGKGKNIISSIEGYANYVYMVKPEQGAKLKATLAALLQREDIKAASRSIWTGETLAAAPVVTTVTAETPASKPIIKETPPASKDKPWWDVL</sequence>
<dbReference type="InterPro" id="IPR000477">
    <property type="entry name" value="RT_dom"/>
</dbReference>
<dbReference type="InterPro" id="IPR000123">
    <property type="entry name" value="Reverse_transcriptase_msDNA"/>
</dbReference>
<proteinExistence type="inferred from homology"/>
<dbReference type="SUPFAM" id="SSF56672">
    <property type="entry name" value="DNA/RNA polymerases"/>
    <property type="match status" value="1"/>
</dbReference>
<dbReference type="PANTHER" id="PTHR34047">
    <property type="entry name" value="NUCLEAR INTRON MATURASE 1, MITOCHONDRIAL-RELATED"/>
    <property type="match status" value="1"/>
</dbReference>
<comment type="similarity">
    <text evidence="8">Belongs to the bacterial reverse transcriptase family.</text>
</comment>
<evidence type="ECO:0000256" key="2">
    <source>
        <dbReference type="ARBA" id="ARBA00022679"/>
    </source>
</evidence>
<dbReference type="AlphaFoldDB" id="A0A2P8HC16"/>
<evidence type="ECO:0000256" key="6">
    <source>
        <dbReference type="ARBA" id="ARBA00022918"/>
    </source>
</evidence>
<evidence type="ECO:0000256" key="10">
    <source>
        <dbReference type="SAM" id="Coils"/>
    </source>
</evidence>
<evidence type="ECO:0000256" key="4">
    <source>
        <dbReference type="ARBA" id="ARBA00022723"/>
    </source>
</evidence>
<organism evidence="12 13">
    <name type="scientific">Chitinophaga niastensis</name>
    <dbReference type="NCBI Taxonomy" id="536980"/>
    <lineage>
        <taxon>Bacteria</taxon>
        <taxon>Pseudomonadati</taxon>
        <taxon>Bacteroidota</taxon>
        <taxon>Chitinophagia</taxon>
        <taxon>Chitinophagales</taxon>
        <taxon>Chitinophagaceae</taxon>
        <taxon>Chitinophaga</taxon>
    </lineage>
</organism>
<feature type="coiled-coil region" evidence="10">
    <location>
        <begin position="50"/>
        <end position="102"/>
    </location>
</feature>
<dbReference type="RefSeq" id="WP_106530912.1">
    <property type="nucleotide sequence ID" value="NZ_PYAW01000007.1"/>
</dbReference>
<evidence type="ECO:0000256" key="7">
    <source>
        <dbReference type="ARBA" id="ARBA00023118"/>
    </source>
</evidence>
<keyword evidence="13" id="KW-1185">Reference proteome</keyword>
<comment type="catalytic activity">
    <reaction evidence="9">
        <text>DNA(n) + a 2'-deoxyribonucleoside 5'-triphosphate = DNA(n+1) + diphosphate</text>
        <dbReference type="Rhea" id="RHEA:22508"/>
        <dbReference type="Rhea" id="RHEA-COMP:17339"/>
        <dbReference type="Rhea" id="RHEA-COMP:17340"/>
        <dbReference type="ChEBI" id="CHEBI:33019"/>
        <dbReference type="ChEBI" id="CHEBI:61560"/>
        <dbReference type="ChEBI" id="CHEBI:173112"/>
        <dbReference type="EC" id="2.7.7.49"/>
    </reaction>
</comment>
<keyword evidence="3" id="KW-0548">Nucleotidyltransferase</keyword>
<evidence type="ECO:0000313" key="13">
    <source>
        <dbReference type="Proteomes" id="UP000240971"/>
    </source>
</evidence>
<evidence type="ECO:0000259" key="11">
    <source>
        <dbReference type="PROSITE" id="PS50878"/>
    </source>
</evidence>
<comment type="caution">
    <text evidence="12">The sequence shown here is derived from an EMBL/GenBank/DDBJ whole genome shotgun (WGS) entry which is preliminary data.</text>
</comment>
<gene>
    <name evidence="12" type="ORF">CLV51_10731</name>
</gene>
<protein>
    <recommendedName>
        <fullName evidence="1">RNA-directed DNA polymerase</fullName>
        <ecNumber evidence="1">2.7.7.49</ecNumber>
    </recommendedName>
</protein>
<evidence type="ECO:0000256" key="8">
    <source>
        <dbReference type="ARBA" id="ARBA00034120"/>
    </source>
</evidence>
<keyword evidence="5" id="KW-0460">Magnesium</keyword>
<keyword evidence="2" id="KW-0808">Transferase</keyword>
<dbReference type="PANTHER" id="PTHR34047:SF7">
    <property type="entry name" value="RNA-DIRECTED DNA POLYMERASE"/>
    <property type="match status" value="1"/>
</dbReference>
<dbReference type="InterPro" id="IPR051083">
    <property type="entry name" value="GrpII_Intron_Splice-Mob/Def"/>
</dbReference>
<dbReference type="GO" id="GO:0046872">
    <property type="term" value="F:metal ion binding"/>
    <property type="evidence" value="ECO:0007669"/>
    <property type="project" value="UniProtKB-KW"/>
</dbReference>
<evidence type="ECO:0000313" key="12">
    <source>
        <dbReference type="EMBL" id="PSL43722.1"/>
    </source>
</evidence>
<dbReference type="CDD" id="cd03487">
    <property type="entry name" value="RT_Bac_retron_II"/>
    <property type="match status" value="1"/>
</dbReference>
<dbReference type="InterPro" id="IPR043502">
    <property type="entry name" value="DNA/RNA_pol_sf"/>
</dbReference>
<dbReference type="EMBL" id="PYAW01000007">
    <property type="protein sequence ID" value="PSL43722.1"/>
    <property type="molecule type" value="Genomic_DNA"/>
</dbReference>
<dbReference type="Proteomes" id="UP000240971">
    <property type="component" value="Unassembled WGS sequence"/>
</dbReference>
<evidence type="ECO:0000256" key="3">
    <source>
        <dbReference type="ARBA" id="ARBA00022695"/>
    </source>
</evidence>
<dbReference type="PROSITE" id="PS50878">
    <property type="entry name" value="RT_POL"/>
    <property type="match status" value="1"/>
</dbReference>
<dbReference type="OrthoDB" id="9780724at2"/>
<evidence type="ECO:0000256" key="5">
    <source>
        <dbReference type="ARBA" id="ARBA00022842"/>
    </source>
</evidence>
<accession>A0A2P8HC16</accession>
<name>A0A2P8HC16_CHINA</name>
<keyword evidence="7" id="KW-0051">Antiviral defense</keyword>
<keyword evidence="6 12" id="KW-0695">RNA-directed DNA polymerase</keyword>
<feature type="domain" description="Reverse transcriptase" evidence="11">
    <location>
        <begin position="162"/>
        <end position="394"/>
    </location>
</feature>
<keyword evidence="4" id="KW-0479">Metal-binding</keyword>
<reference evidence="12 13" key="1">
    <citation type="submission" date="2018-03" db="EMBL/GenBank/DDBJ databases">
        <title>Genomic Encyclopedia of Archaeal and Bacterial Type Strains, Phase II (KMG-II): from individual species to whole genera.</title>
        <authorList>
            <person name="Goeker M."/>
        </authorList>
    </citation>
    <scope>NUCLEOTIDE SEQUENCE [LARGE SCALE GENOMIC DNA]</scope>
    <source>
        <strain evidence="12 13">DSM 24859</strain>
    </source>
</reference>
<dbReference type="PRINTS" id="PR00866">
    <property type="entry name" value="RNADNAPOLMS"/>
</dbReference>
<evidence type="ECO:0000256" key="9">
    <source>
        <dbReference type="ARBA" id="ARBA00048173"/>
    </source>
</evidence>
<dbReference type="EC" id="2.7.7.49" evidence="1"/>
<evidence type="ECO:0000256" key="1">
    <source>
        <dbReference type="ARBA" id="ARBA00012493"/>
    </source>
</evidence>
<dbReference type="GO" id="GO:0003723">
    <property type="term" value="F:RNA binding"/>
    <property type="evidence" value="ECO:0007669"/>
    <property type="project" value="InterPro"/>
</dbReference>
<dbReference type="Pfam" id="PF00078">
    <property type="entry name" value="RVT_1"/>
    <property type="match status" value="1"/>
</dbReference>
<dbReference type="GO" id="GO:0051607">
    <property type="term" value="P:defense response to virus"/>
    <property type="evidence" value="ECO:0007669"/>
    <property type="project" value="UniProtKB-KW"/>
</dbReference>